<accession>A0AA35XMP0</accession>
<name>A0AA35XMP0_GEOBA</name>
<proteinExistence type="predicted"/>
<dbReference type="Proteomes" id="UP001174909">
    <property type="component" value="Unassembled WGS sequence"/>
</dbReference>
<dbReference type="EMBL" id="CASHTH010004430">
    <property type="protein sequence ID" value="CAI8057267.1"/>
    <property type="molecule type" value="Genomic_DNA"/>
</dbReference>
<gene>
    <name evidence="2" type="ORF">GBAR_LOCUS31216</name>
</gene>
<feature type="compositionally biased region" description="Low complexity" evidence="1">
    <location>
        <begin position="300"/>
        <end position="310"/>
    </location>
</feature>
<comment type="caution">
    <text evidence="2">The sequence shown here is derived from an EMBL/GenBank/DDBJ whole genome shotgun (WGS) entry which is preliminary data.</text>
</comment>
<evidence type="ECO:0000313" key="3">
    <source>
        <dbReference type="Proteomes" id="UP001174909"/>
    </source>
</evidence>
<evidence type="ECO:0000313" key="2">
    <source>
        <dbReference type="EMBL" id="CAI8057267.1"/>
    </source>
</evidence>
<sequence>MDGSRVTVVVHGGKEVGKTTFIAHSLELYKSEVGPETTAAVHICGRDVAVTVIRNPEKLTSAHVAIVLIDLTVKDALRELPGSLEMAQRINPRAVCAVVATKADLYRLRKVATEDGVRFCESWPQGSVPLPYYETGLDPPDSILFAFQEILGRPLIDDFVRKVTTEPELSQFINEVTGIVMYTHSSCNLDSQFFLLFFPPPLPSISLSLSSRWSGVWRTDQQTSSPTFAPSVTPSLPLSSPNTPTSSRSISSHSNPRLQSQSSPKTTSPSHPRVQTLKTLSTNQTSRCKLWTRAPPSSSPPHTTSPGPISLSPSSRPNFSVLALSLD</sequence>
<keyword evidence="3" id="KW-1185">Reference proteome</keyword>
<dbReference type="AlphaFoldDB" id="A0AA35XMP0"/>
<reference evidence="2" key="1">
    <citation type="submission" date="2023-03" db="EMBL/GenBank/DDBJ databases">
        <authorList>
            <person name="Steffen K."/>
            <person name="Cardenas P."/>
        </authorList>
    </citation>
    <scope>NUCLEOTIDE SEQUENCE</scope>
</reference>
<dbReference type="Gene3D" id="3.40.50.300">
    <property type="entry name" value="P-loop containing nucleotide triphosphate hydrolases"/>
    <property type="match status" value="1"/>
</dbReference>
<organism evidence="2 3">
    <name type="scientific">Geodia barretti</name>
    <name type="common">Barrett's horny sponge</name>
    <dbReference type="NCBI Taxonomy" id="519541"/>
    <lineage>
        <taxon>Eukaryota</taxon>
        <taxon>Metazoa</taxon>
        <taxon>Porifera</taxon>
        <taxon>Demospongiae</taxon>
        <taxon>Heteroscleromorpha</taxon>
        <taxon>Tetractinellida</taxon>
        <taxon>Astrophorina</taxon>
        <taxon>Geodiidae</taxon>
        <taxon>Geodia</taxon>
    </lineage>
</organism>
<protein>
    <submittedName>
        <fullName evidence="2">Uncharacterized protein</fullName>
    </submittedName>
</protein>
<dbReference type="InterPro" id="IPR027417">
    <property type="entry name" value="P-loop_NTPase"/>
</dbReference>
<feature type="compositionally biased region" description="Polar residues" evidence="1">
    <location>
        <begin position="276"/>
        <end position="287"/>
    </location>
</feature>
<feature type="compositionally biased region" description="Low complexity" evidence="1">
    <location>
        <begin position="230"/>
        <end position="270"/>
    </location>
</feature>
<evidence type="ECO:0000256" key="1">
    <source>
        <dbReference type="SAM" id="MobiDB-lite"/>
    </source>
</evidence>
<feature type="region of interest" description="Disordered" evidence="1">
    <location>
        <begin position="224"/>
        <end position="318"/>
    </location>
</feature>
<dbReference type="SUPFAM" id="SSF52540">
    <property type="entry name" value="P-loop containing nucleoside triphosphate hydrolases"/>
    <property type="match status" value="1"/>
</dbReference>